<evidence type="ECO:0000256" key="1">
    <source>
        <dbReference type="ARBA" id="ARBA00002901"/>
    </source>
</evidence>
<dbReference type="SUPFAM" id="SSF63867">
    <property type="entry name" value="MoeA C-terminal domain-like"/>
    <property type="match status" value="1"/>
</dbReference>
<keyword evidence="4" id="KW-0479">Metal-binding</keyword>
<comment type="catalytic activity">
    <reaction evidence="3">
        <text>adenylyl-molybdopterin + molybdate = Mo-molybdopterin + AMP + H(+)</text>
        <dbReference type="Rhea" id="RHEA:35047"/>
        <dbReference type="ChEBI" id="CHEBI:15378"/>
        <dbReference type="ChEBI" id="CHEBI:36264"/>
        <dbReference type="ChEBI" id="CHEBI:62727"/>
        <dbReference type="ChEBI" id="CHEBI:71302"/>
        <dbReference type="ChEBI" id="CHEBI:456215"/>
        <dbReference type="EC" id="2.10.1.1"/>
    </reaction>
</comment>
<dbReference type="Gene3D" id="3.40.980.10">
    <property type="entry name" value="MoaB/Mog-like domain"/>
    <property type="match status" value="1"/>
</dbReference>
<evidence type="ECO:0000256" key="2">
    <source>
        <dbReference type="ARBA" id="ARBA00010763"/>
    </source>
</evidence>
<dbReference type="PANTHER" id="PTHR10192">
    <property type="entry name" value="MOLYBDOPTERIN BIOSYNTHESIS PROTEIN"/>
    <property type="match status" value="1"/>
</dbReference>
<organism evidence="6 7">
    <name type="scientific">Roseomonas fluvialis</name>
    <dbReference type="NCBI Taxonomy" id="1750527"/>
    <lineage>
        <taxon>Bacteria</taxon>
        <taxon>Pseudomonadati</taxon>
        <taxon>Pseudomonadota</taxon>
        <taxon>Alphaproteobacteria</taxon>
        <taxon>Acetobacterales</taxon>
        <taxon>Roseomonadaceae</taxon>
        <taxon>Roseomonas</taxon>
    </lineage>
</organism>
<dbReference type="Gene3D" id="2.40.340.10">
    <property type="entry name" value="MoeA, C-terminal, domain IV"/>
    <property type="match status" value="1"/>
</dbReference>
<dbReference type="Proteomes" id="UP000831327">
    <property type="component" value="Chromosome"/>
</dbReference>
<keyword evidence="4" id="KW-0500">Molybdenum</keyword>
<comment type="similarity">
    <text evidence="2 4">Belongs to the MoeA family.</text>
</comment>
<dbReference type="SMART" id="SM00852">
    <property type="entry name" value="MoCF_biosynth"/>
    <property type="match status" value="1"/>
</dbReference>
<dbReference type="InterPro" id="IPR036688">
    <property type="entry name" value="MoeA_C_domain_IV_sf"/>
</dbReference>
<dbReference type="Pfam" id="PF03453">
    <property type="entry name" value="MoeA_N"/>
    <property type="match status" value="1"/>
</dbReference>
<comment type="cofactor">
    <cofactor evidence="4">
        <name>Mg(2+)</name>
        <dbReference type="ChEBI" id="CHEBI:18420"/>
    </cofactor>
</comment>
<dbReference type="Pfam" id="PF00994">
    <property type="entry name" value="MoCF_biosynth"/>
    <property type="match status" value="1"/>
</dbReference>
<evidence type="ECO:0000259" key="5">
    <source>
        <dbReference type="SMART" id="SM00852"/>
    </source>
</evidence>
<feature type="domain" description="MoaB/Mog" evidence="5">
    <location>
        <begin position="167"/>
        <end position="297"/>
    </location>
</feature>
<keyword evidence="7" id="KW-1185">Reference proteome</keyword>
<dbReference type="InterPro" id="IPR001453">
    <property type="entry name" value="MoaB/Mog_dom"/>
</dbReference>
<dbReference type="InterPro" id="IPR038987">
    <property type="entry name" value="MoeA-like"/>
</dbReference>
<dbReference type="RefSeq" id="WP_244407738.1">
    <property type="nucleotide sequence ID" value="NZ_AP025637.1"/>
</dbReference>
<evidence type="ECO:0000256" key="3">
    <source>
        <dbReference type="ARBA" id="ARBA00047317"/>
    </source>
</evidence>
<dbReference type="EMBL" id="AP025637">
    <property type="protein sequence ID" value="BDG73514.1"/>
    <property type="molecule type" value="Genomic_DNA"/>
</dbReference>
<dbReference type="InterPro" id="IPR036425">
    <property type="entry name" value="MoaB/Mog-like_dom_sf"/>
</dbReference>
<dbReference type="InterPro" id="IPR036135">
    <property type="entry name" value="MoeA_linker/N_sf"/>
</dbReference>
<keyword evidence="4" id="KW-0808">Transferase</keyword>
<dbReference type="Gene3D" id="2.170.190.11">
    <property type="entry name" value="Molybdopterin biosynthesis moea protein, domain 3"/>
    <property type="match status" value="1"/>
</dbReference>
<keyword evidence="4" id="KW-0460">Magnesium</keyword>
<evidence type="ECO:0000313" key="7">
    <source>
        <dbReference type="Proteomes" id="UP000831327"/>
    </source>
</evidence>
<dbReference type="SUPFAM" id="SSF53218">
    <property type="entry name" value="Molybdenum cofactor biosynthesis proteins"/>
    <property type="match status" value="1"/>
</dbReference>
<gene>
    <name evidence="6" type="ORF">Rmf_34430</name>
</gene>
<dbReference type="Gene3D" id="3.90.105.10">
    <property type="entry name" value="Molybdopterin biosynthesis moea protein, domain 2"/>
    <property type="match status" value="1"/>
</dbReference>
<keyword evidence="4" id="KW-0501">Molybdenum cofactor biosynthesis</keyword>
<dbReference type="SUPFAM" id="SSF63882">
    <property type="entry name" value="MoeA N-terminal region -like"/>
    <property type="match status" value="1"/>
</dbReference>
<comment type="pathway">
    <text evidence="4">Cofactor biosynthesis; molybdopterin biosynthesis.</text>
</comment>
<dbReference type="PANTHER" id="PTHR10192:SF5">
    <property type="entry name" value="GEPHYRIN"/>
    <property type="match status" value="1"/>
</dbReference>
<dbReference type="InterPro" id="IPR005110">
    <property type="entry name" value="MoeA_linker/N"/>
</dbReference>
<dbReference type="EC" id="2.10.1.1" evidence="4"/>
<proteinExistence type="inferred from homology"/>
<name>A0ABM7Y691_9PROT</name>
<reference evidence="6 7" key="1">
    <citation type="journal article" date="2016" name="Microbes Environ.">
        <title>Phylogenetically diverse aerobic anoxygenic phototrophic bacteria isolated from epilithic biofilms in Tama river, Japan.</title>
        <authorList>
            <person name="Hirose S."/>
            <person name="Matsuura K."/>
            <person name="Haruta S."/>
        </authorList>
    </citation>
    <scope>NUCLEOTIDE SEQUENCE [LARGE SCALE GENOMIC DNA]</scope>
    <source>
        <strain evidence="6 7">S08</strain>
    </source>
</reference>
<sequence>MTGLRSLTVLDEATALLLAGIAAVAPRSLPLAEAVGCVLAVPLEATAPAPPCAVARWDGWAIAAADTLGAGPYAPAVLSVPPRLLQPGDALPPGTDAVLPLPELVREGPFAQVLDAVAPGSGVRWPGEDAAAGTLLRAAGERLSPLDLPVLAALGVTEVAVRRPRLGWLAIGDEIMADGGRDTLFATCAALAQAAGAALLRLPPAPDDAAAIAGALRAGAEVCDLLLAVGGTGDGAGDVTAAGLREAGRLALHGIGARPGTTAGFGEVALRPVVLLPGSPGDAPAAWLLLVRPALDALTGAVPTPPLRARLARKVTSTVGLVELAPLRRLADGRAEPLATGALPLHALASGAVLILPAASEGAEAGTEITITLFWPDP</sequence>
<protein>
    <recommendedName>
        <fullName evidence="4">Molybdopterin molybdenumtransferase</fullName>
        <ecNumber evidence="4">2.10.1.1</ecNumber>
    </recommendedName>
</protein>
<evidence type="ECO:0000256" key="4">
    <source>
        <dbReference type="RuleBase" id="RU365090"/>
    </source>
</evidence>
<comment type="function">
    <text evidence="1 4">Catalyzes the insertion of molybdate into adenylated molybdopterin with the concomitant release of AMP.</text>
</comment>
<evidence type="ECO:0000313" key="6">
    <source>
        <dbReference type="EMBL" id="BDG73514.1"/>
    </source>
</evidence>
<accession>A0ABM7Y691</accession>